<protein>
    <submittedName>
        <fullName evidence="2">Possible transposase</fullName>
    </submittedName>
</protein>
<evidence type="ECO:0000313" key="3">
    <source>
        <dbReference type="Proteomes" id="UP000008710"/>
    </source>
</evidence>
<dbReference type="EMBL" id="CP000431">
    <property type="protein sequence ID" value="ABG98714.1"/>
    <property type="molecule type" value="Genomic_DNA"/>
</dbReference>
<dbReference type="KEGG" id="rha:RHA1_ro06948"/>
<dbReference type="HOGENOM" id="CLU_1936465_0_0_11"/>
<evidence type="ECO:0000256" key="1">
    <source>
        <dbReference type="SAM" id="MobiDB-lite"/>
    </source>
</evidence>
<gene>
    <name evidence="2" type="ordered locus">RHA1_ro06948</name>
</gene>
<sequence length="130" mass="14177">MTAPSAVASAPAAWVSDGFSVHSCRESFDVYSPPDAVLHVVHAMFWDPRRVMDGLPSLPSMTTTVGDLMQVTRVLDPASDAASFTLLDENGVVAPAERYLRYLADVERSPNTGARPRPRGLVHLPERSRM</sequence>
<organism evidence="2 3">
    <name type="scientific">Rhodococcus jostii (strain RHA1)</name>
    <dbReference type="NCBI Taxonomy" id="101510"/>
    <lineage>
        <taxon>Bacteria</taxon>
        <taxon>Bacillati</taxon>
        <taxon>Actinomycetota</taxon>
        <taxon>Actinomycetes</taxon>
        <taxon>Mycobacteriales</taxon>
        <taxon>Nocardiaceae</taxon>
        <taxon>Rhodococcus</taxon>
    </lineage>
</organism>
<evidence type="ECO:0000313" key="2">
    <source>
        <dbReference type="EMBL" id="ABG98714.1"/>
    </source>
</evidence>
<name>Q0S172_RHOJR</name>
<dbReference type="AlphaFoldDB" id="Q0S172"/>
<proteinExistence type="predicted"/>
<dbReference type="Proteomes" id="UP000008710">
    <property type="component" value="Chromosome"/>
</dbReference>
<feature type="region of interest" description="Disordered" evidence="1">
    <location>
        <begin position="110"/>
        <end position="130"/>
    </location>
</feature>
<accession>Q0S172</accession>
<reference evidence="3" key="1">
    <citation type="journal article" date="2006" name="Proc. Natl. Acad. Sci. U.S.A.">
        <title>The complete genome of Rhodococcus sp. RHA1 provides insights into a catabolic powerhouse.</title>
        <authorList>
            <person name="McLeod M.P."/>
            <person name="Warren R.L."/>
            <person name="Hsiao W.W.L."/>
            <person name="Araki N."/>
            <person name="Myhre M."/>
            <person name="Fernandes C."/>
            <person name="Miyazawa D."/>
            <person name="Wong W."/>
            <person name="Lillquist A.L."/>
            <person name="Wang D."/>
            <person name="Dosanjh M."/>
            <person name="Hara H."/>
            <person name="Petrescu A."/>
            <person name="Morin R.D."/>
            <person name="Yang G."/>
            <person name="Stott J.M."/>
            <person name="Schein J.E."/>
            <person name="Shin H."/>
            <person name="Smailus D."/>
            <person name="Siddiqui A.S."/>
            <person name="Marra M.A."/>
            <person name="Jones S.J.M."/>
            <person name="Holt R."/>
            <person name="Brinkman F.S.L."/>
            <person name="Miyauchi K."/>
            <person name="Fukuda M."/>
            <person name="Davies J.E."/>
            <person name="Mohn W.W."/>
            <person name="Eltis L.D."/>
        </authorList>
    </citation>
    <scope>NUCLEOTIDE SEQUENCE [LARGE SCALE GENOMIC DNA]</scope>
    <source>
        <strain evidence="3">RHA1</strain>
    </source>
</reference>